<dbReference type="Gene3D" id="3.40.50.1820">
    <property type="entry name" value="alpha/beta hydrolase"/>
    <property type="match status" value="1"/>
</dbReference>
<protein>
    <recommendedName>
        <fullName evidence="2">Probable acyltransferase</fullName>
        <ecNumber evidence="2">2.3.1.-</ecNumber>
    </recommendedName>
</protein>
<dbReference type="AlphaFoldDB" id="A0A451A5P5"/>
<name>A0A451A5P5_9GAMM</name>
<evidence type="ECO:0000313" key="5">
    <source>
        <dbReference type="EMBL" id="VFK61117.1"/>
    </source>
</evidence>
<accession>A0A451A5P5</accession>
<dbReference type="PANTHER" id="PTHR32268">
    <property type="entry name" value="HOMOSERINE O-ACETYLTRANSFERASE"/>
    <property type="match status" value="1"/>
</dbReference>
<keyword evidence="1 2" id="KW-0808">Transferase</keyword>
<dbReference type="InterPro" id="IPR008220">
    <property type="entry name" value="HAT_MetX-like"/>
</dbReference>
<sequence>MRIFKLSTTLLIVIGFFCSGWVSAFDGIVKKQTFEMPTYTTMGGKTINKVRIGWESYGTLNKSGDNAILITHHFTGTSHAAGRYAMDDGRSGYWDSIIGSGKVIDTDKYFVISSDTLVNLNVYDPNVITTGPASINPATGKPYGMDFPLVTIRDFVNVQKALLDSLGVISLQAVMGASMGSLQAIEWANAYPEMVDRIIPVIGAGEVNAFLIGHIDIWTGPIRLDPNWNGGDYYDSEPPMAGLRETMKMTTLFARHWEWTDQTFGRTWAEDGKDPSVAFENKYKIQVVLDDIAKKRAANADANHFLYLAKANQNFIAGHGASLAEGLAAIESPTLLIYAEDDLLFFPEQVLQTKVLIEADGTPAEYVELSGKRGHVDGVASIGQANETIRRFLAR</sequence>
<comment type="caution">
    <text evidence="2">Lacks conserved residue(s) required for the propagation of feature annotation.</text>
</comment>
<dbReference type="GO" id="GO:0004414">
    <property type="term" value="F:homoserine O-acetyltransferase activity"/>
    <property type="evidence" value="ECO:0007669"/>
    <property type="project" value="TreeGrafter"/>
</dbReference>
<comment type="subunit">
    <text evidence="2">Homodimer.</text>
</comment>
<dbReference type="PIRSF" id="PIRSF000443">
    <property type="entry name" value="Homoser_Ac_trans"/>
    <property type="match status" value="1"/>
</dbReference>
<feature type="active site" evidence="3">
    <location>
        <position position="375"/>
    </location>
</feature>
<organism evidence="6">
    <name type="scientific">Candidatus Kentrum sp. TUN</name>
    <dbReference type="NCBI Taxonomy" id="2126343"/>
    <lineage>
        <taxon>Bacteria</taxon>
        <taxon>Pseudomonadati</taxon>
        <taxon>Pseudomonadota</taxon>
        <taxon>Gammaproteobacteria</taxon>
        <taxon>Candidatus Kentrum</taxon>
    </lineage>
</organism>
<dbReference type="EC" id="2.3.1.-" evidence="2"/>
<keyword evidence="2" id="KW-0963">Cytoplasm</keyword>
<dbReference type="InterPro" id="IPR029058">
    <property type="entry name" value="AB_hydrolase_fold"/>
</dbReference>
<dbReference type="InterPro" id="IPR000073">
    <property type="entry name" value="AB_hydrolase_1"/>
</dbReference>
<feature type="active site" evidence="2 3">
    <location>
        <position position="342"/>
    </location>
</feature>
<evidence type="ECO:0000256" key="2">
    <source>
        <dbReference type="HAMAP-Rule" id="MF_00296"/>
    </source>
</evidence>
<dbReference type="Pfam" id="PF00561">
    <property type="entry name" value="Abhydrolase_1"/>
    <property type="match status" value="1"/>
</dbReference>
<dbReference type="NCBIfam" id="NF005262">
    <property type="entry name" value="PRK06765.1"/>
    <property type="match status" value="1"/>
</dbReference>
<evidence type="ECO:0000313" key="7">
    <source>
        <dbReference type="EMBL" id="VFK70200.1"/>
    </source>
</evidence>
<dbReference type="EMBL" id="CAADFX010000149">
    <property type="protein sequence ID" value="VFK61323.1"/>
    <property type="molecule type" value="Genomic_DNA"/>
</dbReference>
<dbReference type="EMBL" id="CAADFV010000244">
    <property type="protein sequence ID" value="VFK70200.1"/>
    <property type="molecule type" value="Genomic_DNA"/>
</dbReference>
<feature type="domain" description="AB hydrolase-1" evidence="4">
    <location>
        <begin position="146"/>
        <end position="353"/>
    </location>
</feature>
<dbReference type="EMBL" id="CAADFY010000243">
    <property type="protein sequence ID" value="VFK61117.1"/>
    <property type="molecule type" value="Genomic_DNA"/>
</dbReference>
<evidence type="ECO:0000256" key="1">
    <source>
        <dbReference type="ARBA" id="ARBA00022679"/>
    </source>
</evidence>
<comment type="similarity">
    <text evidence="2">Belongs to the AB hydrolase superfamily. MetX family.</text>
</comment>
<dbReference type="GO" id="GO:0009092">
    <property type="term" value="P:homoserine metabolic process"/>
    <property type="evidence" value="ECO:0007669"/>
    <property type="project" value="TreeGrafter"/>
</dbReference>
<comment type="subcellular location">
    <subcellularLocation>
        <location evidence="2">Cytoplasm</location>
    </subcellularLocation>
</comment>
<dbReference type="Gene3D" id="1.10.1740.110">
    <property type="match status" value="1"/>
</dbReference>
<proteinExistence type="inferred from homology"/>
<dbReference type="HAMAP" id="MF_00296">
    <property type="entry name" value="MetX_acyltransf"/>
    <property type="match status" value="1"/>
</dbReference>
<evidence type="ECO:0000313" key="6">
    <source>
        <dbReference type="EMBL" id="VFK61323.1"/>
    </source>
</evidence>
<feature type="active site" description="Nucleophile" evidence="3">
    <location>
        <position position="178"/>
    </location>
</feature>
<dbReference type="SUPFAM" id="SSF53474">
    <property type="entry name" value="alpha/beta-Hydrolases"/>
    <property type="match status" value="1"/>
</dbReference>
<dbReference type="GO" id="GO:0005737">
    <property type="term" value="C:cytoplasm"/>
    <property type="evidence" value="ECO:0007669"/>
    <property type="project" value="UniProtKB-SubCell"/>
</dbReference>
<evidence type="ECO:0000256" key="3">
    <source>
        <dbReference type="PIRSR" id="PIRSR000443-1"/>
    </source>
</evidence>
<dbReference type="GO" id="GO:0009086">
    <property type="term" value="P:methionine biosynthetic process"/>
    <property type="evidence" value="ECO:0007669"/>
    <property type="project" value="TreeGrafter"/>
</dbReference>
<keyword evidence="2" id="KW-0028">Amino-acid biosynthesis</keyword>
<keyword evidence="2" id="KW-0012">Acyltransferase</keyword>
<reference evidence="6" key="1">
    <citation type="submission" date="2019-02" db="EMBL/GenBank/DDBJ databases">
        <authorList>
            <person name="Gruber-Vodicka R. H."/>
            <person name="Seah K. B. B."/>
        </authorList>
    </citation>
    <scope>NUCLEOTIDE SEQUENCE</scope>
    <source>
        <strain evidence="6">BECK_BY1</strain>
        <strain evidence="7">BECK_BY2</strain>
        <strain evidence="5">BECK_BY3</strain>
    </source>
</reference>
<dbReference type="PANTHER" id="PTHR32268:SF11">
    <property type="entry name" value="HOMOSERINE O-ACETYLTRANSFERASE"/>
    <property type="match status" value="1"/>
</dbReference>
<gene>
    <name evidence="6" type="ORF">BECKTUN1418D_GA0071000_11494</name>
    <name evidence="7" type="ORF">BECKTUN1418E_GA0071001_12444</name>
    <name evidence="5" type="ORF">BECKTUN1418F_GA0071002_12434</name>
</gene>
<evidence type="ECO:0000259" key="4">
    <source>
        <dbReference type="Pfam" id="PF00561"/>
    </source>
</evidence>